<dbReference type="AlphaFoldDB" id="A0A4U3KU56"/>
<sequence length="193" mass="21301">MKYLFIIPLLLLSYCSQMFAQQENKLTPVAAALFKNIQTKLTVTAQNSIAEKLGFVLSGNEEQPFAQDKESKDYPFAATVLPTDINKDGKEEIFISYGNAFTSGNTGSSIVLFIPSTAGSYTPHLNFPGTVPDVLATSNQGYPDLLIGGPGMEFPVYRWNGKTYALYKTIKDTDYDKLKKVNIEDLSKAYIKG</sequence>
<feature type="signal peptide" evidence="1">
    <location>
        <begin position="1"/>
        <end position="20"/>
    </location>
</feature>
<protein>
    <recommendedName>
        <fullName evidence="4">VCBS repeat-containing protein</fullName>
    </recommendedName>
</protein>
<organism evidence="2 3">
    <name type="scientific">Ilyomonas limi</name>
    <dbReference type="NCBI Taxonomy" id="2575867"/>
    <lineage>
        <taxon>Bacteria</taxon>
        <taxon>Pseudomonadati</taxon>
        <taxon>Bacteroidota</taxon>
        <taxon>Chitinophagia</taxon>
        <taxon>Chitinophagales</taxon>
        <taxon>Chitinophagaceae</taxon>
        <taxon>Ilyomonas</taxon>
    </lineage>
</organism>
<accession>A0A4U3KU56</accession>
<dbReference type="InterPro" id="IPR028994">
    <property type="entry name" value="Integrin_alpha_N"/>
</dbReference>
<feature type="chain" id="PRO_5020794075" description="VCBS repeat-containing protein" evidence="1">
    <location>
        <begin position="21"/>
        <end position="193"/>
    </location>
</feature>
<keyword evidence="1" id="KW-0732">Signal</keyword>
<dbReference type="RefSeq" id="WP_137263286.1">
    <property type="nucleotide sequence ID" value="NZ_SZQL01000017.1"/>
</dbReference>
<evidence type="ECO:0000313" key="2">
    <source>
        <dbReference type="EMBL" id="TKK65978.1"/>
    </source>
</evidence>
<keyword evidence="3" id="KW-1185">Reference proteome</keyword>
<name>A0A4U3KU56_9BACT</name>
<gene>
    <name evidence="2" type="ORF">FC093_18415</name>
</gene>
<dbReference type="EMBL" id="SZQL01000017">
    <property type="protein sequence ID" value="TKK65978.1"/>
    <property type="molecule type" value="Genomic_DNA"/>
</dbReference>
<evidence type="ECO:0000256" key="1">
    <source>
        <dbReference type="SAM" id="SignalP"/>
    </source>
</evidence>
<reference evidence="2 3" key="1">
    <citation type="submission" date="2019-05" db="EMBL/GenBank/DDBJ databases">
        <title>Panacibacter sp. strain 17mud1-8 Genome sequencing and assembly.</title>
        <authorList>
            <person name="Chhetri G."/>
        </authorList>
    </citation>
    <scope>NUCLEOTIDE SEQUENCE [LARGE SCALE GENOMIC DNA]</scope>
    <source>
        <strain evidence="2 3">17mud1-8</strain>
    </source>
</reference>
<dbReference type="Proteomes" id="UP000305848">
    <property type="component" value="Unassembled WGS sequence"/>
</dbReference>
<dbReference type="OrthoDB" id="1081439at2"/>
<evidence type="ECO:0000313" key="3">
    <source>
        <dbReference type="Proteomes" id="UP000305848"/>
    </source>
</evidence>
<evidence type="ECO:0008006" key="4">
    <source>
        <dbReference type="Google" id="ProtNLM"/>
    </source>
</evidence>
<comment type="caution">
    <text evidence="2">The sequence shown here is derived from an EMBL/GenBank/DDBJ whole genome shotgun (WGS) entry which is preliminary data.</text>
</comment>
<proteinExistence type="predicted"/>
<dbReference type="SUPFAM" id="SSF69318">
    <property type="entry name" value="Integrin alpha N-terminal domain"/>
    <property type="match status" value="1"/>
</dbReference>